<dbReference type="Proteomes" id="UP000475582">
    <property type="component" value="Unassembled WGS sequence"/>
</dbReference>
<dbReference type="RefSeq" id="WP_155468110.1">
    <property type="nucleotide sequence ID" value="NZ_WNKY01000067.1"/>
</dbReference>
<accession>A0A6L6PRM5</accession>
<sequence>MRPKLKREEMPIDQVMAVGLVWGHLRARQFEQAYLLAQGCLRVWPDERNLILMHGYAAAEVLEPVDAARLRAAGGDAGAGADWTRLVLRRAGAAEGRP</sequence>
<protein>
    <submittedName>
        <fullName evidence="1">Uncharacterized protein</fullName>
    </submittedName>
</protein>
<name>A0A6L6PRM5_9BURK</name>
<comment type="caution">
    <text evidence="1">The sequence shown here is derived from an EMBL/GenBank/DDBJ whole genome shotgun (WGS) entry which is preliminary data.</text>
</comment>
<evidence type="ECO:0000313" key="2">
    <source>
        <dbReference type="Proteomes" id="UP000475582"/>
    </source>
</evidence>
<dbReference type="OrthoDB" id="8777936at2"/>
<proteinExistence type="predicted"/>
<reference evidence="1 2" key="1">
    <citation type="submission" date="2019-11" db="EMBL/GenBank/DDBJ databases">
        <title>Type strains purchased from KCTC, JCM and DSMZ.</title>
        <authorList>
            <person name="Lu H."/>
        </authorList>
    </citation>
    <scope>NUCLEOTIDE SEQUENCE [LARGE SCALE GENOMIC DNA]</scope>
    <source>
        <strain evidence="1 2">KCTC 22382</strain>
    </source>
</reference>
<dbReference type="EMBL" id="WNKY01000067">
    <property type="protein sequence ID" value="MTV41743.1"/>
    <property type="molecule type" value="Genomic_DNA"/>
</dbReference>
<organism evidence="1 2">
    <name type="scientific">Duganella radicis</name>
    <dbReference type="NCBI Taxonomy" id="551988"/>
    <lineage>
        <taxon>Bacteria</taxon>
        <taxon>Pseudomonadati</taxon>
        <taxon>Pseudomonadota</taxon>
        <taxon>Betaproteobacteria</taxon>
        <taxon>Burkholderiales</taxon>
        <taxon>Oxalobacteraceae</taxon>
        <taxon>Telluria group</taxon>
        <taxon>Duganella</taxon>
    </lineage>
</organism>
<keyword evidence="2" id="KW-1185">Reference proteome</keyword>
<evidence type="ECO:0000313" key="1">
    <source>
        <dbReference type="EMBL" id="MTV41743.1"/>
    </source>
</evidence>
<dbReference type="AlphaFoldDB" id="A0A6L6PRM5"/>
<gene>
    <name evidence="1" type="ORF">GM676_29750</name>
</gene>